<keyword evidence="3" id="KW-0255">Endonuclease</keyword>
<organism evidence="9 10">
    <name type="scientific">Acetobacteroides hydrogenigenes</name>
    <dbReference type="NCBI Taxonomy" id="979970"/>
    <lineage>
        <taxon>Bacteria</taxon>
        <taxon>Pseudomonadati</taxon>
        <taxon>Bacteroidota</taxon>
        <taxon>Bacteroidia</taxon>
        <taxon>Bacteroidales</taxon>
        <taxon>Rikenellaceae</taxon>
        <taxon>Acetobacteroides</taxon>
    </lineage>
</organism>
<dbReference type="InterPro" id="IPR013551">
    <property type="entry name" value="YicC-like_C"/>
</dbReference>
<evidence type="ECO:0000313" key="9">
    <source>
        <dbReference type="EMBL" id="TCN67640.1"/>
    </source>
</evidence>
<dbReference type="RefSeq" id="WP_243649611.1">
    <property type="nucleotide sequence ID" value="NZ_SLWB01000007.1"/>
</dbReference>
<evidence type="ECO:0000313" key="10">
    <source>
        <dbReference type="Proteomes" id="UP000294830"/>
    </source>
</evidence>
<keyword evidence="6" id="KW-0175">Coiled coil</keyword>
<accession>A0A4V2RPI3</accession>
<dbReference type="PANTHER" id="PTHR30636">
    <property type="entry name" value="UPF0701 PROTEIN YICC"/>
    <property type="match status" value="1"/>
</dbReference>
<dbReference type="GO" id="GO:0016787">
    <property type="term" value="F:hydrolase activity"/>
    <property type="evidence" value="ECO:0007669"/>
    <property type="project" value="UniProtKB-KW"/>
</dbReference>
<keyword evidence="2" id="KW-0540">Nuclease</keyword>
<dbReference type="Proteomes" id="UP000294830">
    <property type="component" value="Unassembled WGS sequence"/>
</dbReference>
<evidence type="ECO:0000256" key="2">
    <source>
        <dbReference type="ARBA" id="ARBA00022722"/>
    </source>
</evidence>
<dbReference type="AlphaFoldDB" id="A0A4V2RPI3"/>
<protein>
    <submittedName>
        <fullName evidence="9">Uncharacterized protein (TIGR00255 family)</fullName>
    </submittedName>
</protein>
<dbReference type="Pfam" id="PF03755">
    <property type="entry name" value="YicC-like_N"/>
    <property type="match status" value="1"/>
</dbReference>
<evidence type="ECO:0000256" key="6">
    <source>
        <dbReference type="SAM" id="Coils"/>
    </source>
</evidence>
<evidence type="ECO:0000256" key="4">
    <source>
        <dbReference type="ARBA" id="ARBA00022801"/>
    </source>
</evidence>
<sequence length="292" mass="33524">MVRSMTGYGKAEQEIQGKKITVEIRSLNSKQLDLNVKLPMSYREYELELRAEIAKKLVRGKSDLFVFVETVKEEAPATINKEVFGCYYDQIKQVSEQLGISLANEPVVQTILRMPDVLHVERQEVTEEEVAALKQSVQGALRELEKFRAQEGAALIADILHRVEKIENLVTTIEPFEKGRIDVIKNRIASNLAEFVPQAIIDQNRFEQELIFYVEKLDITEEKVRLRNHCKYFREICDAEEAPGRKLGFVAQEMGREINTLGSKANDADIQKMVVQMKDELEKIKEQVLNIL</sequence>
<proteinExistence type="inferred from homology"/>
<comment type="cofactor">
    <cofactor evidence="1">
        <name>a divalent metal cation</name>
        <dbReference type="ChEBI" id="CHEBI:60240"/>
    </cofactor>
</comment>
<keyword evidence="4" id="KW-0378">Hydrolase</keyword>
<evidence type="ECO:0000256" key="3">
    <source>
        <dbReference type="ARBA" id="ARBA00022759"/>
    </source>
</evidence>
<feature type="domain" description="Endoribonuclease YicC-like C-terminal" evidence="8">
    <location>
        <begin position="177"/>
        <end position="291"/>
    </location>
</feature>
<comment type="similarity">
    <text evidence="5">Belongs to the YicC/YloC family.</text>
</comment>
<keyword evidence="10" id="KW-1185">Reference proteome</keyword>
<comment type="caution">
    <text evidence="9">The sequence shown here is derived from an EMBL/GenBank/DDBJ whole genome shotgun (WGS) entry which is preliminary data.</text>
</comment>
<reference evidence="9 10" key="1">
    <citation type="submission" date="2019-03" db="EMBL/GenBank/DDBJ databases">
        <title>Genomic Encyclopedia of Archaeal and Bacterial Type Strains, Phase II (KMG-II): from individual species to whole genera.</title>
        <authorList>
            <person name="Goeker M."/>
        </authorList>
    </citation>
    <scope>NUCLEOTIDE SEQUENCE [LARGE SCALE GENOMIC DNA]</scope>
    <source>
        <strain evidence="9 10">RL-C</strain>
    </source>
</reference>
<name>A0A4V2RPI3_9BACT</name>
<dbReference type="NCBIfam" id="TIGR00255">
    <property type="entry name" value="YicC/YloC family endoribonuclease"/>
    <property type="match status" value="1"/>
</dbReference>
<gene>
    <name evidence="9" type="ORF">CLV25_10799</name>
</gene>
<evidence type="ECO:0000259" key="7">
    <source>
        <dbReference type="Pfam" id="PF03755"/>
    </source>
</evidence>
<dbReference type="InterPro" id="IPR005229">
    <property type="entry name" value="YicC/YloC-like"/>
</dbReference>
<evidence type="ECO:0000256" key="5">
    <source>
        <dbReference type="ARBA" id="ARBA00035648"/>
    </source>
</evidence>
<evidence type="ECO:0000259" key="8">
    <source>
        <dbReference type="Pfam" id="PF08340"/>
    </source>
</evidence>
<feature type="coiled-coil region" evidence="6">
    <location>
        <begin position="123"/>
        <end position="150"/>
    </location>
</feature>
<dbReference type="PANTHER" id="PTHR30636:SF3">
    <property type="entry name" value="UPF0701 PROTEIN YICC"/>
    <property type="match status" value="1"/>
</dbReference>
<evidence type="ECO:0000256" key="1">
    <source>
        <dbReference type="ARBA" id="ARBA00001968"/>
    </source>
</evidence>
<dbReference type="GO" id="GO:0004521">
    <property type="term" value="F:RNA endonuclease activity"/>
    <property type="evidence" value="ECO:0007669"/>
    <property type="project" value="InterPro"/>
</dbReference>
<dbReference type="EMBL" id="SLWB01000007">
    <property type="protein sequence ID" value="TCN67640.1"/>
    <property type="molecule type" value="Genomic_DNA"/>
</dbReference>
<feature type="domain" description="Endoribonuclease YicC-like N-terminal" evidence="7">
    <location>
        <begin position="2"/>
        <end position="155"/>
    </location>
</feature>
<dbReference type="InterPro" id="IPR013527">
    <property type="entry name" value="YicC-like_N"/>
</dbReference>
<dbReference type="Pfam" id="PF08340">
    <property type="entry name" value="YicC-like_C"/>
    <property type="match status" value="1"/>
</dbReference>